<dbReference type="Proteomes" id="UP000037035">
    <property type="component" value="Unassembled WGS sequence"/>
</dbReference>
<name>A0A0L6VTP2_9BASI</name>
<dbReference type="OrthoDB" id="10625786at2759"/>
<comment type="caution">
    <text evidence="1">The sequence shown here is derived from an EMBL/GenBank/DDBJ whole genome shotgun (WGS) entry which is preliminary data.</text>
</comment>
<dbReference type="EMBL" id="LAVV01000807">
    <property type="protein sequence ID" value="KNZ64056.1"/>
    <property type="molecule type" value="Genomic_DNA"/>
</dbReference>
<dbReference type="InterPro" id="IPR021109">
    <property type="entry name" value="Peptidase_aspartic_dom_sf"/>
</dbReference>
<protein>
    <submittedName>
        <fullName evidence="1">Uncharacterized protein</fullName>
    </submittedName>
</protein>
<evidence type="ECO:0000313" key="1">
    <source>
        <dbReference type="EMBL" id="KNZ64056.1"/>
    </source>
</evidence>
<evidence type="ECO:0000313" key="2">
    <source>
        <dbReference type="Proteomes" id="UP000037035"/>
    </source>
</evidence>
<dbReference type="AlphaFoldDB" id="A0A0L6VTP2"/>
<accession>A0A0L6VTP2</accession>
<proteinExistence type="predicted"/>
<keyword evidence="2" id="KW-1185">Reference proteome</keyword>
<feature type="non-terminal residue" evidence="1">
    <location>
        <position position="1"/>
    </location>
</feature>
<feature type="non-terminal residue" evidence="1">
    <location>
        <position position="61"/>
    </location>
</feature>
<reference evidence="1 2" key="1">
    <citation type="submission" date="2015-08" db="EMBL/GenBank/DDBJ databases">
        <title>Next Generation Sequencing and Analysis of the Genome of Puccinia sorghi L Schw, the Causal Agent of Maize Common Rust.</title>
        <authorList>
            <person name="Rochi L."/>
            <person name="Burguener G."/>
            <person name="Darino M."/>
            <person name="Turjanski A."/>
            <person name="Kreff E."/>
            <person name="Dieguez M.J."/>
            <person name="Sacco F."/>
        </authorList>
    </citation>
    <scope>NUCLEOTIDE SEQUENCE [LARGE SCALE GENOMIC DNA]</scope>
    <source>
        <strain evidence="1 2">RO10H11247</strain>
    </source>
</reference>
<dbReference type="Gene3D" id="2.40.70.10">
    <property type="entry name" value="Acid Proteases"/>
    <property type="match status" value="1"/>
</dbReference>
<organism evidence="1 2">
    <name type="scientific">Puccinia sorghi</name>
    <dbReference type="NCBI Taxonomy" id="27349"/>
    <lineage>
        <taxon>Eukaryota</taxon>
        <taxon>Fungi</taxon>
        <taxon>Dikarya</taxon>
        <taxon>Basidiomycota</taxon>
        <taxon>Pucciniomycotina</taxon>
        <taxon>Pucciniomycetes</taxon>
        <taxon>Pucciniales</taxon>
        <taxon>Pucciniaceae</taxon>
        <taxon>Puccinia</taxon>
    </lineage>
</organism>
<sequence>NMIITTLKDSYDGILGMPWIVKYRQLIDWSNGCFINSSPSIEATALAFSKAPKPSTVTHGL</sequence>
<gene>
    <name evidence="1" type="ORF">VP01_10727g1</name>
</gene>
<dbReference type="VEuPathDB" id="FungiDB:VP01_10727g1"/>